<evidence type="ECO:0000259" key="2">
    <source>
        <dbReference type="Pfam" id="PF23598"/>
    </source>
</evidence>
<name>A0AAE0A219_9ROSI</name>
<comment type="caution">
    <text evidence="3">The sequence shown here is derived from an EMBL/GenBank/DDBJ whole genome shotgun (WGS) entry which is preliminary data.</text>
</comment>
<keyword evidence="4" id="KW-1185">Reference proteome</keyword>
<dbReference type="Proteomes" id="UP001281410">
    <property type="component" value="Unassembled WGS sequence"/>
</dbReference>
<feature type="domain" description="Disease resistance R13L4/SHOC-2-like LRR" evidence="2">
    <location>
        <begin position="19"/>
        <end position="150"/>
    </location>
</feature>
<dbReference type="PANTHER" id="PTHR47186:SF41">
    <property type="entry name" value="OS12G0131701 PROTEIN"/>
    <property type="match status" value="1"/>
</dbReference>
<reference evidence="3" key="1">
    <citation type="journal article" date="2023" name="Plant J.">
        <title>Genome sequences and population genomics provide insights into the demographic history, inbreeding, and mutation load of two 'living fossil' tree species of Dipteronia.</title>
        <authorList>
            <person name="Feng Y."/>
            <person name="Comes H.P."/>
            <person name="Chen J."/>
            <person name="Zhu S."/>
            <person name="Lu R."/>
            <person name="Zhang X."/>
            <person name="Li P."/>
            <person name="Qiu J."/>
            <person name="Olsen K.M."/>
            <person name="Qiu Y."/>
        </authorList>
    </citation>
    <scope>NUCLEOTIDE SEQUENCE</scope>
    <source>
        <strain evidence="3">NBL</strain>
    </source>
</reference>
<dbReference type="EMBL" id="JANJYJ010000007">
    <property type="protein sequence ID" value="KAK3199378.1"/>
    <property type="molecule type" value="Genomic_DNA"/>
</dbReference>
<keyword evidence="1" id="KW-0677">Repeat</keyword>
<protein>
    <recommendedName>
        <fullName evidence="2">Disease resistance R13L4/SHOC-2-like LRR domain-containing protein</fullName>
    </recommendedName>
</protein>
<evidence type="ECO:0000313" key="3">
    <source>
        <dbReference type="EMBL" id="KAK3199378.1"/>
    </source>
</evidence>
<organism evidence="3 4">
    <name type="scientific">Dipteronia sinensis</name>
    <dbReference type="NCBI Taxonomy" id="43782"/>
    <lineage>
        <taxon>Eukaryota</taxon>
        <taxon>Viridiplantae</taxon>
        <taxon>Streptophyta</taxon>
        <taxon>Embryophyta</taxon>
        <taxon>Tracheophyta</taxon>
        <taxon>Spermatophyta</taxon>
        <taxon>Magnoliopsida</taxon>
        <taxon>eudicotyledons</taxon>
        <taxon>Gunneridae</taxon>
        <taxon>Pentapetalae</taxon>
        <taxon>rosids</taxon>
        <taxon>malvids</taxon>
        <taxon>Sapindales</taxon>
        <taxon>Sapindaceae</taxon>
        <taxon>Hippocastanoideae</taxon>
        <taxon>Acereae</taxon>
        <taxon>Dipteronia</taxon>
    </lineage>
</organism>
<dbReference type="Pfam" id="PF23598">
    <property type="entry name" value="LRR_14"/>
    <property type="match status" value="1"/>
</dbReference>
<accession>A0AAE0A219</accession>
<dbReference type="AlphaFoldDB" id="A0AAE0A219"/>
<gene>
    <name evidence="3" type="ORF">Dsin_022793</name>
</gene>
<dbReference type="PANTHER" id="PTHR47186">
    <property type="entry name" value="LEUCINE-RICH REPEAT-CONTAINING PROTEIN 57"/>
    <property type="match status" value="1"/>
</dbReference>
<evidence type="ECO:0000313" key="4">
    <source>
        <dbReference type="Proteomes" id="UP001281410"/>
    </source>
</evidence>
<proteinExistence type="predicted"/>
<dbReference type="InterPro" id="IPR055414">
    <property type="entry name" value="LRR_R13L4/SHOC2-like"/>
</dbReference>
<evidence type="ECO:0000256" key="1">
    <source>
        <dbReference type="ARBA" id="ARBA00022737"/>
    </source>
</evidence>
<dbReference type="InterPro" id="IPR032675">
    <property type="entry name" value="LRR_dom_sf"/>
</dbReference>
<dbReference type="Gene3D" id="3.80.10.10">
    <property type="entry name" value="Ribonuclease Inhibitor"/>
    <property type="match status" value="1"/>
</dbReference>
<sequence length="198" mass="22622">MVILGRPCLYISNFVLSDLLSKFKKLRVLSLKYYYIAGLPDSIGCLRHLRYLDLSHTTIRTLPESTGSLYNLQVLILRGCLHLMKLPSNIGNLINLHHFDITGVVLIKEMPLGMKKLKSLHVLSNFIVGKDSGSHMSDLKNLKFLRGQLCISRLDNITDLLDTRQTILFDKQDLEVLMLEWGSQFDDSRDEVTEKKCT</sequence>
<dbReference type="SUPFAM" id="SSF52058">
    <property type="entry name" value="L domain-like"/>
    <property type="match status" value="1"/>
</dbReference>